<proteinExistence type="predicted"/>
<name>A0A8X6X2L4_9ARAC</name>
<gene>
    <name evidence="1" type="ORF">TNIN_400561</name>
</gene>
<organism evidence="1 2">
    <name type="scientific">Trichonephila inaurata madagascariensis</name>
    <dbReference type="NCBI Taxonomy" id="2747483"/>
    <lineage>
        <taxon>Eukaryota</taxon>
        <taxon>Metazoa</taxon>
        <taxon>Ecdysozoa</taxon>
        <taxon>Arthropoda</taxon>
        <taxon>Chelicerata</taxon>
        <taxon>Arachnida</taxon>
        <taxon>Araneae</taxon>
        <taxon>Araneomorphae</taxon>
        <taxon>Entelegynae</taxon>
        <taxon>Araneoidea</taxon>
        <taxon>Nephilidae</taxon>
        <taxon>Trichonephila</taxon>
        <taxon>Trichonephila inaurata</taxon>
    </lineage>
</organism>
<dbReference type="Proteomes" id="UP000886998">
    <property type="component" value="Unassembled WGS sequence"/>
</dbReference>
<comment type="caution">
    <text evidence="1">The sequence shown here is derived from an EMBL/GenBank/DDBJ whole genome shotgun (WGS) entry which is preliminary data.</text>
</comment>
<dbReference type="EMBL" id="BMAV01004185">
    <property type="protein sequence ID" value="GFY44321.1"/>
    <property type="molecule type" value="Genomic_DNA"/>
</dbReference>
<protein>
    <submittedName>
        <fullName evidence="1">Uncharacterized protein</fullName>
    </submittedName>
</protein>
<sequence length="95" mass="11044">MSDDRILWNLKKGLVSLRIDSTVFFGLTLKAFRRRDASAGSYRRWSVTAPPERRVLMGWETAVGGPRLDRRRLCLEVDLDRRFVRNAFASSSQRE</sequence>
<reference evidence="1" key="1">
    <citation type="submission" date="2020-08" db="EMBL/GenBank/DDBJ databases">
        <title>Multicomponent nature underlies the extraordinary mechanical properties of spider dragline silk.</title>
        <authorList>
            <person name="Kono N."/>
            <person name="Nakamura H."/>
            <person name="Mori M."/>
            <person name="Yoshida Y."/>
            <person name="Ohtoshi R."/>
            <person name="Malay A.D."/>
            <person name="Moran D.A.P."/>
            <person name="Tomita M."/>
            <person name="Numata K."/>
            <person name="Arakawa K."/>
        </authorList>
    </citation>
    <scope>NUCLEOTIDE SEQUENCE</scope>
</reference>
<accession>A0A8X6X2L4</accession>
<evidence type="ECO:0000313" key="2">
    <source>
        <dbReference type="Proteomes" id="UP000886998"/>
    </source>
</evidence>
<dbReference type="AlphaFoldDB" id="A0A8X6X2L4"/>
<keyword evidence="2" id="KW-1185">Reference proteome</keyword>
<evidence type="ECO:0000313" key="1">
    <source>
        <dbReference type="EMBL" id="GFY44321.1"/>
    </source>
</evidence>